<dbReference type="InterPro" id="IPR052538">
    <property type="entry name" value="Flavonoid_dioxygenase-like"/>
</dbReference>
<proteinExistence type="predicted"/>
<dbReference type="RefSeq" id="WP_110935493.1">
    <property type="nucleotide sequence ID" value="NZ_KZ614146.1"/>
</dbReference>
<gene>
    <name evidence="2" type="ORF">CR203_08170</name>
</gene>
<dbReference type="Gene3D" id="2.60.120.10">
    <property type="entry name" value="Jelly Rolls"/>
    <property type="match status" value="1"/>
</dbReference>
<dbReference type="SUPFAM" id="SSF47240">
    <property type="entry name" value="Ferritin-like"/>
    <property type="match status" value="1"/>
</dbReference>
<dbReference type="Pfam" id="PF07883">
    <property type="entry name" value="Cupin_2"/>
    <property type="match status" value="1"/>
</dbReference>
<accession>A0A3A9KCJ7</accession>
<sequence>MNYGHNSYPYPYYVNPPNYNSDDMLRNSQGLNEKVTEAILAGVKREANAFDFYTRLVNTAPNQMHRNEILQALDLKKVHVAQLTNLYTNVTGRQPEYQVENIPFHSYEDGLRKAYEAELEGFDDYQKSSLLTQNPHVQNVFLGVLHGEEANATRMMSLNDEAADRLNDYGTEPLVIDIEEVTTQNNTFRTALWTGDHLQVTLMSIDVGDDIGLELHPNLDQFIRIQEGQGIVQMGDSQDQLDFQERAYADYAIMVPAGKWHNLTNTGNQPIKLYSIYAPPEHPHGTVHETKADAMAAEESQDH</sequence>
<dbReference type="SUPFAM" id="SSF51182">
    <property type="entry name" value="RmlC-like cupins"/>
    <property type="match status" value="1"/>
</dbReference>
<dbReference type="PANTHER" id="PTHR43346:SF1">
    <property type="entry name" value="QUERCETIN 2,3-DIOXYGENASE-RELATED"/>
    <property type="match status" value="1"/>
</dbReference>
<dbReference type="AlphaFoldDB" id="A0A3A9KCJ7"/>
<dbReference type="InterPro" id="IPR011051">
    <property type="entry name" value="RmlC_Cupin_sf"/>
</dbReference>
<organism evidence="2 3">
    <name type="scientific">Salipaludibacillus neizhouensis</name>
    <dbReference type="NCBI Taxonomy" id="885475"/>
    <lineage>
        <taxon>Bacteria</taxon>
        <taxon>Bacillati</taxon>
        <taxon>Bacillota</taxon>
        <taxon>Bacilli</taxon>
        <taxon>Bacillales</taxon>
        <taxon>Bacillaceae</taxon>
    </lineage>
</organism>
<dbReference type="InterPro" id="IPR014710">
    <property type="entry name" value="RmlC-like_jellyroll"/>
</dbReference>
<dbReference type="EMBL" id="PDOE01000003">
    <property type="protein sequence ID" value="RKL67343.1"/>
    <property type="molecule type" value="Genomic_DNA"/>
</dbReference>
<dbReference type="Proteomes" id="UP000281498">
    <property type="component" value="Unassembled WGS sequence"/>
</dbReference>
<dbReference type="InterPro" id="IPR013096">
    <property type="entry name" value="Cupin_2"/>
</dbReference>
<evidence type="ECO:0000313" key="2">
    <source>
        <dbReference type="EMBL" id="RKL67343.1"/>
    </source>
</evidence>
<reference evidence="2 3" key="1">
    <citation type="submission" date="2017-10" db="EMBL/GenBank/DDBJ databases">
        <title>Bacillus sp. nov., a halophilic bacterium isolated from a Keqin Lake.</title>
        <authorList>
            <person name="Wang H."/>
        </authorList>
    </citation>
    <scope>NUCLEOTIDE SEQUENCE [LARGE SCALE GENOMIC DNA]</scope>
    <source>
        <strain evidence="2 3">KCTC 13187</strain>
    </source>
</reference>
<name>A0A3A9KCJ7_9BACI</name>
<protein>
    <submittedName>
        <fullName evidence="2">Cupin</fullName>
    </submittedName>
</protein>
<feature type="domain" description="Cupin type-2" evidence="1">
    <location>
        <begin position="202"/>
        <end position="277"/>
    </location>
</feature>
<evidence type="ECO:0000313" key="3">
    <source>
        <dbReference type="Proteomes" id="UP000281498"/>
    </source>
</evidence>
<dbReference type="PANTHER" id="PTHR43346">
    <property type="entry name" value="LIGAND BINDING DOMAIN PROTEIN, PUTATIVE (AFU_ORTHOLOGUE AFUA_6G14370)-RELATED"/>
    <property type="match status" value="1"/>
</dbReference>
<dbReference type="InterPro" id="IPR009078">
    <property type="entry name" value="Ferritin-like_SF"/>
</dbReference>
<comment type="caution">
    <text evidence="2">The sequence shown here is derived from an EMBL/GenBank/DDBJ whole genome shotgun (WGS) entry which is preliminary data.</text>
</comment>
<dbReference type="OrthoDB" id="3231985at2"/>
<evidence type="ECO:0000259" key="1">
    <source>
        <dbReference type="Pfam" id="PF07883"/>
    </source>
</evidence>
<dbReference type="CDD" id="cd02223">
    <property type="entry name" value="cupin_Bh2720-like"/>
    <property type="match status" value="1"/>
</dbReference>
<keyword evidence="3" id="KW-1185">Reference proteome</keyword>